<dbReference type="CDD" id="cd03221">
    <property type="entry name" value="ABCF_EF-3"/>
    <property type="match status" value="2"/>
</dbReference>
<dbReference type="Gene3D" id="3.40.50.300">
    <property type="entry name" value="P-loop containing nucleotide triphosphate hydrolases"/>
    <property type="match status" value="2"/>
</dbReference>
<dbReference type="InterPro" id="IPR050611">
    <property type="entry name" value="ABCF"/>
</dbReference>
<dbReference type="InterPro" id="IPR003439">
    <property type="entry name" value="ABC_transporter-like_ATP-bd"/>
</dbReference>
<accession>A0ABY8WXI8</accession>
<evidence type="ECO:0000313" key="7">
    <source>
        <dbReference type="Proteomes" id="UP001177295"/>
    </source>
</evidence>
<evidence type="ECO:0000256" key="4">
    <source>
        <dbReference type="SAM" id="Coils"/>
    </source>
</evidence>
<dbReference type="Proteomes" id="UP001177295">
    <property type="component" value="Chromosome"/>
</dbReference>
<protein>
    <submittedName>
        <fullName evidence="6">Energy-dependent translational throttle protein EttA</fullName>
    </submittedName>
</protein>
<organism evidence="6 7">
    <name type="scientific">Candidatus Southlakia epibionticum</name>
    <dbReference type="NCBI Taxonomy" id="3043284"/>
    <lineage>
        <taxon>Bacteria</taxon>
        <taxon>Candidatus Saccharimonadota</taxon>
        <taxon>Candidatus Saccharimonadia</taxon>
        <taxon>Candidatus Saccharimonadales</taxon>
        <taxon>Candidatus Saccharimonadaceae</taxon>
        <taxon>Candidatus Southlakia</taxon>
    </lineage>
</organism>
<dbReference type="NCBIfam" id="NF000355">
    <property type="entry name" value="ribo_prot_ABC_F"/>
    <property type="match status" value="1"/>
</dbReference>
<feature type="coiled-coil region" evidence="4">
    <location>
        <begin position="250"/>
        <end position="277"/>
    </location>
</feature>
<keyword evidence="4" id="KW-0175">Coiled coil</keyword>
<keyword evidence="3" id="KW-0067">ATP-binding</keyword>
<evidence type="ECO:0000259" key="5">
    <source>
        <dbReference type="SMART" id="SM00382"/>
    </source>
</evidence>
<dbReference type="SMART" id="SM00382">
    <property type="entry name" value="AAA"/>
    <property type="match status" value="2"/>
</dbReference>
<feature type="domain" description="AAA+ ATPase" evidence="5">
    <location>
        <begin position="26"/>
        <end position="229"/>
    </location>
</feature>
<proteinExistence type="predicted"/>
<dbReference type="PROSITE" id="PS00211">
    <property type="entry name" value="ABC_TRANSPORTER_1"/>
    <property type="match status" value="2"/>
</dbReference>
<dbReference type="InterPro" id="IPR017871">
    <property type="entry name" value="ABC_transporter-like_CS"/>
</dbReference>
<keyword evidence="1" id="KW-0677">Repeat</keyword>
<dbReference type="InterPro" id="IPR027417">
    <property type="entry name" value="P-loop_NTPase"/>
</dbReference>
<dbReference type="PANTHER" id="PTHR19211">
    <property type="entry name" value="ATP-BINDING TRANSPORT PROTEIN-RELATED"/>
    <property type="match status" value="1"/>
</dbReference>
<dbReference type="EMBL" id="CP124550">
    <property type="protein sequence ID" value="WIO46007.1"/>
    <property type="molecule type" value="Genomic_DNA"/>
</dbReference>
<dbReference type="Pfam" id="PF00005">
    <property type="entry name" value="ABC_tran"/>
    <property type="match status" value="2"/>
</dbReference>
<evidence type="ECO:0000313" key="6">
    <source>
        <dbReference type="EMBL" id="WIO46007.1"/>
    </source>
</evidence>
<evidence type="ECO:0000256" key="1">
    <source>
        <dbReference type="ARBA" id="ARBA00022737"/>
    </source>
</evidence>
<dbReference type="SUPFAM" id="SSF52540">
    <property type="entry name" value="P-loop containing nucleoside triphosphate hydrolases"/>
    <property type="match status" value="2"/>
</dbReference>
<gene>
    <name evidence="6" type="primary">ettA</name>
    <name evidence="6" type="ORF">SEML1_0380</name>
</gene>
<keyword evidence="2" id="KW-0547">Nucleotide-binding</keyword>
<dbReference type="RefSeq" id="WP_376754366.1">
    <property type="nucleotide sequence ID" value="NZ_CP124550.1"/>
</dbReference>
<dbReference type="InterPro" id="IPR003593">
    <property type="entry name" value="AAA+_ATPase"/>
</dbReference>
<keyword evidence="7" id="KW-1185">Reference proteome</keyword>
<dbReference type="PANTHER" id="PTHR19211:SF123">
    <property type="entry name" value="ABC TRANSPORTER"/>
    <property type="match status" value="1"/>
</dbReference>
<evidence type="ECO:0000256" key="2">
    <source>
        <dbReference type="ARBA" id="ARBA00022741"/>
    </source>
</evidence>
<evidence type="ECO:0000256" key="3">
    <source>
        <dbReference type="ARBA" id="ARBA00022840"/>
    </source>
</evidence>
<name>A0ABY8WXI8_9BACT</name>
<sequence length="538" mass="59042">MINLNRVNYTTGSKEILHDVSFSINTGDKVDLVGSNGAGKTTLLRLINGDLTPTSGEIIKTNEEIGILPQDMRDWLDHSVYEFIEEVTGVKDAREQFDEQCANLEHDSSERTLLLYADALEKYDKFEVASFDANLEKALKRADISSIDTGKEIGNFSGGQRTRIALAAVFASRYDVVLLDEPTNNLDDKGVVVLEKFIEGSNAAFLMVSHDRRFLRNATSRIIELMGGDQGIQQYGLGYDEYVEAREKAKRATFNRYEQYEKEKKRLDRAAKAVRVKANSAGSNHSNSDNDKLTANFRKEKAASGLASAASGMDSRLGQLEVPERPEEDVSLKFLFKEEVGKKLNLLSVSNLEIDYGNGHAIGPMSFSIRTGDKILLKGKNGSGKTSVIRGVMGDAPVSSGDVHTNKQANVIYVDQNQTLPLPDDSALNNIRHLAPSLELHDAINLLIRFNLKKDIIQVTPGSELSGGERAKVLLAGIAANNAGLLILDEPTNNLDIPTIEALEHALKNYNGGVLIVSHDRDFVQNIGITNTISTPPR</sequence>
<feature type="domain" description="AAA+ ATPase" evidence="5">
    <location>
        <begin position="371"/>
        <end position="538"/>
    </location>
</feature>
<reference evidence="6 7" key="1">
    <citation type="journal article" date="2023" name="Cell">
        <title>Genetic manipulation of Patescibacteria provides mechanistic insights into microbial dark matter and the epibiotic lifestyle.</title>
        <authorList>
            <person name="Wang Y."/>
            <person name="Gallagher L.A."/>
            <person name="Andrade P.A."/>
            <person name="Liu A."/>
            <person name="Humphreys I.R."/>
            <person name="Turkarslan S."/>
            <person name="Cutler K.J."/>
            <person name="Arrieta-Ortiz M.L."/>
            <person name="Li Y."/>
            <person name="Radey M.C."/>
            <person name="McLean J.S."/>
            <person name="Cong Q."/>
            <person name="Baker D."/>
            <person name="Baliga N.S."/>
            <person name="Peterson S.B."/>
            <person name="Mougous J.D."/>
        </authorList>
    </citation>
    <scope>NUCLEOTIDE SEQUENCE [LARGE SCALE GENOMIC DNA]</scope>
    <source>
        <strain evidence="6 7">ML1</strain>
    </source>
</reference>